<protein>
    <submittedName>
        <fullName evidence="1">Uncharacterized protein</fullName>
    </submittedName>
</protein>
<evidence type="ECO:0000313" key="1">
    <source>
        <dbReference type="EMBL" id="CAG9706885.1"/>
    </source>
</evidence>
<name>A0AA86JFX5_9CLOT</name>
<reference evidence="1" key="1">
    <citation type="submission" date="2021-10" db="EMBL/GenBank/DDBJ databases">
        <authorList>
            <person name="Mesa V."/>
        </authorList>
    </citation>
    <scope>NUCLEOTIDE SEQUENCE</scope>
    <source>
        <strain evidence="1">CC3_PB</strain>
    </source>
</reference>
<accession>A0AA86JFX5</accession>
<organism evidence="1 2">
    <name type="scientific">Clostridium neonatale</name>
    <dbReference type="NCBI Taxonomy" id="137838"/>
    <lineage>
        <taxon>Bacteria</taxon>
        <taxon>Bacillati</taxon>
        <taxon>Bacillota</taxon>
        <taxon>Clostridia</taxon>
        <taxon>Eubacteriales</taxon>
        <taxon>Clostridiaceae</taxon>
        <taxon>Clostridium</taxon>
    </lineage>
</organism>
<dbReference type="EMBL" id="CAKJVE010000004">
    <property type="protein sequence ID" value="CAG9706885.1"/>
    <property type="molecule type" value="Genomic_DNA"/>
</dbReference>
<proteinExistence type="predicted"/>
<sequence>MNIKTQQIENKISIILNSDGRGYKYGQ</sequence>
<evidence type="ECO:0000313" key="2">
    <source>
        <dbReference type="Proteomes" id="UP000789738"/>
    </source>
</evidence>
<gene>
    <name evidence="1" type="ORF">CNEO_42719</name>
</gene>
<comment type="caution">
    <text evidence="1">The sequence shown here is derived from an EMBL/GenBank/DDBJ whole genome shotgun (WGS) entry which is preliminary data.</text>
</comment>
<dbReference type="Proteomes" id="UP000789738">
    <property type="component" value="Unassembled WGS sequence"/>
</dbReference>
<dbReference type="AlphaFoldDB" id="A0AA86JFX5"/>